<dbReference type="EMBL" id="QLII01000003">
    <property type="protein sequence ID" value="RAI72945.1"/>
    <property type="molecule type" value="Genomic_DNA"/>
</dbReference>
<reference evidence="1 2" key="1">
    <citation type="submission" date="2018-06" db="EMBL/GenBank/DDBJ databases">
        <title>Spirosoma sp. HMF3257 Genome sequencing and assembly.</title>
        <authorList>
            <person name="Kang H."/>
            <person name="Cha I."/>
            <person name="Kim H."/>
            <person name="Kang J."/>
            <person name="Joh K."/>
        </authorList>
    </citation>
    <scope>NUCLEOTIDE SEQUENCE [LARGE SCALE GENOMIC DNA]</scope>
    <source>
        <strain evidence="1 2">HMF3257</strain>
    </source>
</reference>
<dbReference type="AlphaFoldDB" id="A0A327NDC3"/>
<sequence>MTKLRSKPNRLQIGRATAVHNIWQVDAKEQLKLANGQPACYLTITEEYSGAWLDSLVFPL</sequence>
<accession>A0A327NDC3</accession>
<evidence type="ECO:0000313" key="2">
    <source>
        <dbReference type="Proteomes" id="UP000249016"/>
    </source>
</evidence>
<dbReference type="Proteomes" id="UP000249016">
    <property type="component" value="Unassembled WGS sequence"/>
</dbReference>
<comment type="caution">
    <text evidence="1">The sequence shown here is derived from an EMBL/GenBank/DDBJ whole genome shotgun (WGS) entry which is preliminary data.</text>
</comment>
<name>A0A327NDC3_9BACT</name>
<evidence type="ECO:0000313" key="1">
    <source>
        <dbReference type="EMBL" id="RAI72945.1"/>
    </source>
</evidence>
<keyword evidence="2" id="KW-1185">Reference proteome</keyword>
<proteinExistence type="predicted"/>
<organism evidence="1 2">
    <name type="scientific">Spirosoma telluris</name>
    <dbReference type="NCBI Taxonomy" id="2183553"/>
    <lineage>
        <taxon>Bacteria</taxon>
        <taxon>Pseudomonadati</taxon>
        <taxon>Bacteroidota</taxon>
        <taxon>Cytophagia</taxon>
        <taxon>Cytophagales</taxon>
        <taxon>Cytophagaceae</taxon>
        <taxon>Spirosoma</taxon>
    </lineage>
</organism>
<protein>
    <submittedName>
        <fullName evidence="1">Uncharacterized protein</fullName>
    </submittedName>
</protein>
<dbReference type="RefSeq" id="WP_111351036.1">
    <property type="nucleotide sequence ID" value="NZ_QLII01000003.1"/>
</dbReference>
<gene>
    <name evidence="1" type="ORF">HMF3257_38100</name>
</gene>